<dbReference type="InterPro" id="IPR003439">
    <property type="entry name" value="ABC_transporter-like_ATP-bd"/>
</dbReference>
<evidence type="ECO:0000256" key="6">
    <source>
        <dbReference type="ARBA" id="ARBA00022840"/>
    </source>
</evidence>
<comment type="subcellular location">
    <subcellularLocation>
        <location evidence="1">Cell membrane</location>
        <topology evidence="1">Multi-pass membrane protein</topology>
    </subcellularLocation>
</comment>
<evidence type="ECO:0000256" key="7">
    <source>
        <dbReference type="ARBA" id="ARBA00022989"/>
    </source>
</evidence>
<feature type="transmembrane region" description="Helical" evidence="9">
    <location>
        <begin position="158"/>
        <end position="176"/>
    </location>
</feature>
<name>A0A9D1K5S3_9FIRM</name>
<evidence type="ECO:0000259" key="10">
    <source>
        <dbReference type="PROSITE" id="PS50893"/>
    </source>
</evidence>
<dbReference type="PROSITE" id="PS50929">
    <property type="entry name" value="ABC_TM1F"/>
    <property type="match status" value="1"/>
</dbReference>
<feature type="domain" description="ABC transmembrane type-1" evidence="11">
    <location>
        <begin position="19"/>
        <end position="301"/>
    </location>
</feature>
<dbReference type="GO" id="GO:0005524">
    <property type="term" value="F:ATP binding"/>
    <property type="evidence" value="ECO:0007669"/>
    <property type="project" value="UniProtKB-KW"/>
</dbReference>
<dbReference type="InterPro" id="IPR003593">
    <property type="entry name" value="AAA+_ATPase"/>
</dbReference>
<feature type="transmembrane region" description="Helical" evidence="9">
    <location>
        <begin position="46"/>
        <end position="68"/>
    </location>
</feature>
<protein>
    <submittedName>
        <fullName evidence="12">ABC transporter ATP-binding protein</fullName>
    </submittedName>
</protein>
<dbReference type="Proteomes" id="UP000824140">
    <property type="component" value="Unassembled WGS sequence"/>
</dbReference>
<dbReference type="PANTHER" id="PTHR43394">
    <property type="entry name" value="ATP-DEPENDENT PERMEASE MDL1, MITOCHONDRIAL"/>
    <property type="match status" value="1"/>
</dbReference>
<dbReference type="EMBL" id="DVJN01000124">
    <property type="protein sequence ID" value="HIS92621.1"/>
    <property type="molecule type" value="Genomic_DNA"/>
</dbReference>
<evidence type="ECO:0000256" key="1">
    <source>
        <dbReference type="ARBA" id="ARBA00004651"/>
    </source>
</evidence>
<evidence type="ECO:0000256" key="3">
    <source>
        <dbReference type="ARBA" id="ARBA00022475"/>
    </source>
</evidence>
<dbReference type="PANTHER" id="PTHR43394:SF1">
    <property type="entry name" value="ATP-BINDING CASSETTE SUB-FAMILY B MEMBER 10, MITOCHONDRIAL"/>
    <property type="match status" value="1"/>
</dbReference>
<dbReference type="GO" id="GO:0015421">
    <property type="term" value="F:ABC-type oligopeptide transporter activity"/>
    <property type="evidence" value="ECO:0007669"/>
    <property type="project" value="TreeGrafter"/>
</dbReference>
<evidence type="ECO:0000313" key="13">
    <source>
        <dbReference type="Proteomes" id="UP000824140"/>
    </source>
</evidence>
<evidence type="ECO:0000256" key="8">
    <source>
        <dbReference type="ARBA" id="ARBA00023136"/>
    </source>
</evidence>
<keyword evidence="6 12" id="KW-0067">ATP-binding</keyword>
<keyword evidence="5" id="KW-0547">Nucleotide-binding</keyword>
<gene>
    <name evidence="12" type="ORF">IAA84_06335</name>
</gene>
<dbReference type="Pfam" id="PF00005">
    <property type="entry name" value="ABC_tran"/>
    <property type="match status" value="1"/>
</dbReference>
<dbReference type="InterPro" id="IPR011527">
    <property type="entry name" value="ABC1_TM_dom"/>
</dbReference>
<dbReference type="Gene3D" id="3.40.50.300">
    <property type="entry name" value="P-loop containing nucleotide triphosphate hydrolases"/>
    <property type="match status" value="1"/>
</dbReference>
<dbReference type="GO" id="GO:0016887">
    <property type="term" value="F:ATP hydrolysis activity"/>
    <property type="evidence" value="ECO:0007669"/>
    <property type="project" value="InterPro"/>
</dbReference>
<dbReference type="SUPFAM" id="SSF52540">
    <property type="entry name" value="P-loop containing nucleoside triphosphate hydrolases"/>
    <property type="match status" value="1"/>
</dbReference>
<dbReference type="Pfam" id="PF00664">
    <property type="entry name" value="ABC_membrane"/>
    <property type="match status" value="1"/>
</dbReference>
<reference evidence="12" key="1">
    <citation type="submission" date="2020-10" db="EMBL/GenBank/DDBJ databases">
        <authorList>
            <person name="Gilroy R."/>
        </authorList>
    </citation>
    <scope>NUCLEOTIDE SEQUENCE</scope>
    <source>
        <strain evidence="12">13766</strain>
    </source>
</reference>
<organism evidence="12 13">
    <name type="scientific">Candidatus Alectryocaccomicrobium excrementavium</name>
    <dbReference type="NCBI Taxonomy" id="2840668"/>
    <lineage>
        <taxon>Bacteria</taxon>
        <taxon>Bacillati</taxon>
        <taxon>Bacillota</taxon>
        <taxon>Clostridia</taxon>
        <taxon>Candidatus Alectryocaccomicrobium</taxon>
    </lineage>
</organism>
<evidence type="ECO:0000259" key="11">
    <source>
        <dbReference type="PROSITE" id="PS50929"/>
    </source>
</evidence>
<keyword evidence="7 9" id="KW-1133">Transmembrane helix</keyword>
<dbReference type="InterPro" id="IPR036640">
    <property type="entry name" value="ABC1_TM_sf"/>
</dbReference>
<dbReference type="FunFam" id="3.40.50.300:FF:000221">
    <property type="entry name" value="Multidrug ABC transporter ATP-binding protein"/>
    <property type="match status" value="1"/>
</dbReference>
<feature type="domain" description="ABC transporter" evidence="10">
    <location>
        <begin position="335"/>
        <end position="568"/>
    </location>
</feature>
<evidence type="ECO:0000256" key="9">
    <source>
        <dbReference type="SAM" id="Phobius"/>
    </source>
</evidence>
<dbReference type="InterPro" id="IPR039421">
    <property type="entry name" value="Type_1_exporter"/>
</dbReference>
<keyword evidence="3" id="KW-1003">Cell membrane</keyword>
<keyword evidence="4 9" id="KW-0812">Transmembrane</keyword>
<dbReference type="Gene3D" id="1.20.1560.10">
    <property type="entry name" value="ABC transporter type 1, transmembrane domain"/>
    <property type="match status" value="1"/>
</dbReference>
<evidence type="ECO:0000256" key="4">
    <source>
        <dbReference type="ARBA" id="ARBA00022692"/>
    </source>
</evidence>
<dbReference type="InterPro" id="IPR027417">
    <property type="entry name" value="P-loop_NTPase"/>
</dbReference>
<proteinExistence type="predicted"/>
<keyword evidence="8 9" id="KW-0472">Membrane</keyword>
<dbReference type="SUPFAM" id="SSF90123">
    <property type="entry name" value="ABC transporter transmembrane region"/>
    <property type="match status" value="1"/>
</dbReference>
<reference evidence="12" key="2">
    <citation type="journal article" date="2021" name="PeerJ">
        <title>Extensive microbial diversity within the chicken gut microbiome revealed by metagenomics and culture.</title>
        <authorList>
            <person name="Gilroy R."/>
            <person name="Ravi A."/>
            <person name="Getino M."/>
            <person name="Pursley I."/>
            <person name="Horton D.L."/>
            <person name="Alikhan N.F."/>
            <person name="Baker D."/>
            <person name="Gharbi K."/>
            <person name="Hall N."/>
            <person name="Watson M."/>
            <person name="Adriaenssens E.M."/>
            <person name="Foster-Nyarko E."/>
            <person name="Jarju S."/>
            <person name="Secka A."/>
            <person name="Antonio M."/>
            <person name="Oren A."/>
            <person name="Chaudhuri R.R."/>
            <person name="La Ragione R."/>
            <person name="Hildebrand F."/>
            <person name="Pallen M.J."/>
        </authorList>
    </citation>
    <scope>NUCLEOTIDE SEQUENCE</scope>
    <source>
        <strain evidence="12">13766</strain>
    </source>
</reference>
<dbReference type="GO" id="GO:0005886">
    <property type="term" value="C:plasma membrane"/>
    <property type="evidence" value="ECO:0007669"/>
    <property type="project" value="UniProtKB-SubCell"/>
</dbReference>
<evidence type="ECO:0000313" key="12">
    <source>
        <dbReference type="EMBL" id="HIS92621.1"/>
    </source>
</evidence>
<comment type="caution">
    <text evidence="12">The sequence shown here is derived from an EMBL/GenBank/DDBJ whole genome shotgun (WGS) entry which is preliminary data.</text>
</comment>
<dbReference type="SMART" id="SM00382">
    <property type="entry name" value="AAA"/>
    <property type="match status" value="1"/>
</dbReference>
<dbReference type="CDD" id="cd18542">
    <property type="entry name" value="ABC_6TM_YknU_like"/>
    <property type="match status" value="1"/>
</dbReference>
<evidence type="ECO:0000256" key="5">
    <source>
        <dbReference type="ARBA" id="ARBA00022741"/>
    </source>
</evidence>
<accession>A0A9D1K5S3</accession>
<feature type="transmembrane region" description="Helical" evidence="9">
    <location>
        <begin position="129"/>
        <end position="152"/>
    </location>
</feature>
<dbReference type="AlphaFoldDB" id="A0A9D1K5S3"/>
<keyword evidence="2" id="KW-0813">Transport</keyword>
<sequence length="579" mass="64256">MDIVKRIASMMRPYRKTMVMVFALQLIVILTRLIVPIITQTIVNDVITAGNVAILLPLCAELLGLVVLRSVCTYIRSVSNERVSQNLAYDIRTGLYRHLEELPYEFYDKHRIGEIMSRMTGDLEGVRNMIAGGLITAFDNALMFLGALIFMGAMSFEMLLLLILFLPVIGATAFAFNKRIRPVFASIREQNAVLNTRTQENLAGMRVVKAFAREDYEEERFYEDNQTLLKLNLRATYVWSRFVPLMELLSGLCTPVALIGGALLTASGRMDVGTLVGVTGYIWMLTNPVRALSNIINMTAQAITSAEKLLYYMDFGSRIREKPDAVSPAKFEGAVEFDNVTFSYGGEPVLRNINLKVEPGQTIAVMGATGAGKSTLCLLLGRFYDVMKGRVLVDGIDVRDQKLDVLRREIGYVPQETFLFSDTLEDNIRFGRVDAPHDRVEQAADVACATEFIDHMPSGYETIVGERGLGLSGGQKQRTAIARAVLIDPKILVLDDSTSAVDMETEAVIQQKLRGVLKGRTTFIIAHRISSVMNADQIIVLDHGEIAERGTHRELMELGGIYANMVAEQTANMVDEEVG</sequence>
<evidence type="ECO:0000256" key="2">
    <source>
        <dbReference type="ARBA" id="ARBA00022448"/>
    </source>
</evidence>
<dbReference type="PROSITE" id="PS50893">
    <property type="entry name" value="ABC_TRANSPORTER_2"/>
    <property type="match status" value="1"/>
</dbReference>